<evidence type="ECO:0000256" key="4">
    <source>
        <dbReference type="PIRSR" id="PIRSR001365-2"/>
    </source>
</evidence>
<dbReference type="SUPFAM" id="SSF51569">
    <property type="entry name" value="Aldolase"/>
    <property type="match status" value="1"/>
</dbReference>
<dbReference type="AlphaFoldDB" id="U2YJ60"/>
<evidence type="ECO:0000256" key="2">
    <source>
        <dbReference type="ARBA" id="ARBA00023239"/>
    </source>
</evidence>
<comment type="caution">
    <text evidence="5">The sequence shown here is derived from an EMBL/GenBank/DDBJ whole genome shotgun (WGS) entry which is preliminary data.</text>
</comment>
<accession>U2YJ60</accession>
<dbReference type="InterPro" id="IPR013785">
    <property type="entry name" value="Aldolase_TIM"/>
</dbReference>
<dbReference type="CDD" id="cd00408">
    <property type="entry name" value="DHDPS-like"/>
    <property type="match status" value="1"/>
</dbReference>
<dbReference type="InterPro" id="IPR002220">
    <property type="entry name" value="DapA-like"/>
</dbReference>
<evidence type="ECO:0000313" key="5">
    <source>
        <dbReference type="EMBL" id="GAD54831.1"/>
    </source>
</evidence>
<dbReference type="GO" id="GO:0008840">
    <property type="term" value="F:4-hydroxy-tetrahydrodipicolinate synthase activity"/>
    <property type="evidence" value="ECO:0007669"/>
    <property type="project" value="TreeGrafter"/>
</dbReference>
<evidence type="ECO:0000256" key="3">
    <source>
        <dbReference type="PIRNR" id="PIRNR001365"/>
    </source>
</evidence>
<comment type="similarity">
    <text evidence="1 3">Belongs to the DapA family.</text>
</comment>
<reference evidence="5" key="1">
    <citation type="journal article" date="2013" name="Genome Announc.">
        <title>Draft Genome Sequence of Loktanella cinnabarina LL-001T, Isolated from Deep-Sea Floor Sediment.</title>
        <authorList>
            <person name="Nishi S."/>
            <person name="Tsubouchi T."/>
            <person name="Takaki Y."/>
            <person name="Koyanagi R."/>
            <person name="Satoh N."/>
            <person name="Maruyama T."/>
            <person name="Hatada Y."/>
        </authorList>
    </citation>
    <scope>NUCLEOTIDE SEQUENCE [LARGE SCALE GENOMIC DNA]</scope>
    <source>
        <strain evidence="5">LL-001</strain>
    </source>
</reference>
<feature type="binding site" evidence="4">
    <location>
        <position position="214"/>
    </location>
    <ligand>
        <name>pyruvate</name>
        <dbReference type="ChEBI" id="CHEBI:15361"/>
    </ligand>
</feature>
<dbReference type="STRING" id="1337093.MBELCI_0883"/>
<evidence type="ECO:0000313" key="6">
    <source>
        <dbReference type="Proteomes" id="UP000016566"/>
    </source>
</evidence>
<keyword evidence="6" id="KW-1185">Reference proteome</keyword>
<keyword evidence="2 3" id="KW-0456">Lyase</keyword>
<dbReference type="Gene3D" id="3.20.20.70">
    <property type="entry name" value="Aldolase class I"/>
    <property type="match status" value="1"/>
</dbReference>
<dbReference type="eggNOG" id="COG0329">
    <property type="taxonomic scope" value="Bacteria"/>
</dbReference>
<protein>
    <submittedName>
        <fullName evidence="5">Dihydrodipicolinate synthase</fullName>
    </submittedName>
</protein>
<dbReference type="SMART" id="SM01130">
    <property type="entry name" value="DHDPS"/>
    <property type="match status" value="1"/>
</dbReference>
<organism evidence="5 6">
    <name type="scientific">Limimaricola cinnabarinus LL-001</name>
    <dbReference type="NCBI Taxonomy" id="1337093"/>
    <lineage>
        <taxon>Bacteria</taxon>
        <taxon>Pseudomonadati</taxon>
        <taxon>Pseudomonadota</taxon>
        <taxon>Alphaproteobacteria</taxon>
        <taxon>Rhodobacterales</taxon>
        <taxon>Paracoccaceae</taxon>
        <taxon>Limimaricola</taxon>
    </lineage>
</organism>
<dbReference type="Pfam" id="PF00701">
    <property type="entry name" value="DHDPS"/>
    <property type="match status" value="1"/>
</dbReference>
<dbReference type="Proteomes" id="UP000016566">
    <property type="component" value="Unassembled WGS sequence"/>
</dbReference>
<dbReference type="PIRSF" id="PIRSF001365">
    <property type="entry name" value="DHDPS"/>
    <property type="match status" value="1"/>
</dbReference>
<dbReference type="PANTHER" id="PTHR12128:SF66">
    <property type="entry name" value="4-HYDROXY-2-OXOGLUTARATE ALDOLASE, MITOCHONDRIAL"/>
    <property type="match status" value="1"/>
</dbReference>
<proteinExistence type="inferred from homology"/>
<name>U2YJ60_9RHOB</name>
<sequence>MISAETRGVFAIAPTPFLPSGALDMASLGRMTERYRDCGVDGLTILGIMGEAQKLEPEESLAVVREVIAHAQGLPVVVGISAPGFAAMKRLSAAAMEMGAAGVMMTPPAAMRSDDQIAGWFSGAVAQIGGDVPFVLQDHPTATGVVMSNAVIRRVVDENPSCVMLKHEDWPGLEKISAIRRWQAEGEMRALSILCGNGALFLDMEMARGADGAMTGYAFPEMLRRVVDLSVSDRDAAQDIYDAHLPLLRYEHQPGVGLAVRKHILARRGFIAHGDLRAPGAGPSEATRAEIDYLLARLAARDPGCGL</sequence>
<dbReference type="PANTHER" id="PTHR12128">
    <property type="entry name" value="DIHYDRODIPICOLINATE SYNTHASE"/>
    <property type="match status" value="1"/>
</dbReference>
<evidence type="ECO:0000256" key="1">
    <source>
        <dbReference type="ARBA" id="ARBA00007592"/>
    </source>
</evidence>
<gene>
    <name evidence="5" type="ORF">MBELCI_0883</name>
</gene>
<dbReference type="EMBL" id="BATB01000007">
    <property type="protein sequence ID" value="GAD54831.1"/>
    <property type="molecule type" value="Genomic_DNA"/>
</dbReference>
<dbReference type="GO" id="GO:0005829">
    <property type="term" value="C:cytosol"/>
    <property type="evidence" value="ECO:0007669"/>
    <property type="project" value="TreeGrafter"/>
</dbReference>
<dbReference type="RefSeq" id="WP_021692939.1">
    <property type="nucleotide sequence ID" value="NZ_BATB01000007.1"/>
</dbReference>